<organism evidence="1 2">
    <name type="scientific">Xylaria curta</name>
    <dbReference type="NCBI Taxonomy" id="42375"/>
    <lineage>
        <taxon>Eukaryota</taxon>
        <taxon>Fungi</taxon>
        <taxon>Dikarya</taxon>
        <taxon>Ascomycota</taxon>
        <taxon>Pezizomycotina</taxon>
        <taxon>Sordariomycetes</taxon>
        <taxon>Xylariomycetidae</taxon>
        <taxon>Xylariales</taxon>
        <taxon>Xylariaceae</taxon>
        <taxon>Xylaria</taxon>
    </lineage>
</organism>
<dbReference type="EMBL" id="JAPDGR010000131">
    <property type="protein sequence ID" value="KAJ2995492.1"/>
    <property type="molecule type" value="Genomic_DNA"/>
</dbReference>
<evidence type="ECO:0000313" key="1">
    <source>
        <dbReference type="EMBL" id="KAJ2995492.1"/>
    </source>
</evidence>
<evidence type="ECO:0000313" key="2">
    <source>
        <dbReference type="Proteomes" id="UP001143856"/>
    </source>
</evidence>
<protein>
    <submittedName>
        <fullName evidence="1">Uncharacterized protein</fullName>
    </submittedName>
</protein>
<reference evidence="1" key="1">
    <citation type="submission" date="2022-10" db="EMBL/GenBank/DDBJ databases">
        <title>Genome Sequence of Xylaria curta.</title>
        <authorList>
            <person name="Buettner E."/>
        </authorList>
    </citation>
    <scope>NUCLEOTIDE SEQUENCE</scope>
    <source>
        <strain evidence="1">Babe10</strain>
    </source>
</reference>
<dbReference type="Proteomes" id="UP001143856">
    <property type="component" value="Unassembled WGS sequence"/>
</dbReference>
<keyword evidence="2" id="KW-1185">Reference proteome</keyword>
<comment type="caution">
    <text evidence="1">The sequence shown here is derived from an EMBL/GenBank/DDBJ whole genome shotgun (WGS) entry which is preliminary data.</text>
</comment>
<proteinExistence type="predicted"/>
<gene>
    <name evidence="1" type="ORF">NUW58_g1254</name>
</gene>
<accession>A0ACC1PM91</accession>
<name>A0ACC1PM91_9PEZI</name>
<sequence>MGRVRMKAAYTISPDAGERKNRNASFQKRKDAVFSKGNQIYDRLGAEVYMAIKYRGQWYEYSSNPDLSFPLSRKDIVRASSLILYSPLTNILAYRLPTSQGHNPANFRACSHFAIPEPISPEIGSQSTSIPATIVPSAAIESVHVGYSNEGRLEVAHLNKGKITHDPTHVLYDSRQLAPPLSRVGEVKIIQQPIKRGCGRPRGSGRQLQMRPTK</sequence>